<organism evidence="2 3">
    <name type="scientific">Trifolium medium</name>
    <dbReference type="NCBI Taxonomy" id="97028"/>
    <lineage>
        <taxon>Eukaryota</taxon>
        <taxon>Viridiplantae</taxon>
        <taxon>Streptophyta</taxon>
        <taxon>Embryophyta</taxon>
        <taxon>Tracheophyta</taxon>
        <taxon>Spermatophyta</taxon>
        <taxon>Magnoliopsida</taxon>
        <taxon>eudicotyledons</taxon>
        <taxon>Gunneridae</taxon>
        <taxon>Pentapetalae</taxon>
        <taxon>rosids</taxon>
        <taxon>fabids</taxon>
        <taxon>Fabales</taxon>
        <taxon>Fabaceae</taxon>
        <taxon>Papilionoideae</taxon>
        <taxon>50 kb inversion clade</taxon>
        <taxon>NPAAA clade</taxon>
        <taxon>Hologalegina</taxon>
        <taxon>IRL clade</taxon>
        <taxon>Trifolieae</taxon>
        <taxon>Trifolium</taxon>
    </lineage>
</organism>
<comment type="caution">
    <text evidence="2">The sequence shown here is derived from an EMBL/GenBank/DDBJ whole genome shotgun (WGS) entry which is preliminary data.</text>
</comment>
<accession>A0A392VX29</accession>
<feature type="non-terminal residue" evidence="2">
    <location>
        <position position="1"/>
    </location>
</feature>
<keyword evidence="3" id="KW-1185">Reference proteome</keyword>
<proteinExistence type="predicted"/>
<feature type="region of interest" description="Disordered" evidence="1">
    <location>
        <begin position="1"/>
        <end position="48"/>
    </location>
</feature>
<reference evidence="2 3" key="1">
    <citation type="journal article" date="2018" name="Front. Plant Sci.">
        <title>Red Clover (Trifolium pratense) and Zigzag Clover (T. medium) - A Picture of Genomic Similarities and Differences.</title>
        <authorList>
            <person name="Dluhosova J."/>
            <person name="Istvanek J."/>
            <person name="Nedelnik J."/>
            <person name="Repkova J."/>
        </authorList>
    </citation>
    <scope>NUCLEOTIDE SEQUENCE [LARGE SCALE GENOMIC DNA]</scope>
    <source>
        <strain evidence="3">cv. 10/8</strain>
        <tissue evidence="2">Leaf</tissue>
    </source>
</reference>
<dbReference type="EMBL" id="LXQA011288616">
    <property type="protein sequence ID" value="MCI92029.1"/>
    <property type="molecule type" value="Genomic_DNA"/>
</dbReference>
<protein>
    <submittedName>
        <fullName evidence="2">Uncharacterized protein</fullName>
    </submittedName>
</protein>
<evidence type="ECO:0000313" key="2">
    <source>
        <dbReference type="EMBL" id="MCI92029.1"/>
    </source>
</evidence>
<dbReference type="AlphaFoldDB" id="A0A392VX29"/>
<evidence type="ECO:0000256" key="1">
    <source>
        <dbReference type="SAM" id="MobiDB-lite"/>
    </source>
</evidence>
<sequence>GREKATGSEQASESSSLQRQNTTETPQEPESSWLQREKATTFAGMLAG</sequence>
<feature type="compositionally biased region" description="Polar residues" evidence="1">
    <location>
        <begin position="7"/>
        <end position="34"/>
    </location>
</feature>
<name>A0A392VX29_9FABA</name>
<dbReference type="Proteomes" id="UP000265520">
    <property type="component" value="Unassembled WGS sequence"/>
</dbReference>
<evidence type="ECO:0000313" key="3">
    <source>
        <dbReference type="Proteomes" id="UP000265520"/>
    </source>
</evidence>